<dbReference type="Proteomes" id="UP000264141">
    <property type="component" value="Unassembled WGS sequence"/>
</dbReference>
<feature type="signal peptide" evidence="2">
    <location>
        <begin position="1"/>
        <end position="22"/>
    </location>
</feature>
<evidence type="ECO:0000256" key="1">
    <source>
        <dbReference type="SAM" id="MobiDB-lite"/>
    </source>
</evidence>
<reference evidence="4 5" key="1">
    <citation type="journal article" date="2018" name="Nat. Biotechnol.">
        <title>A standardized bacterial taxonomy based on genome phylogeny substantially revises the tree of life.</title>
        <authorList>
            <person name="Parks D.H."/>
            <person name="Chuvochina M."/>
            <person name="Waite D.W."/>
            <person name="Rinke C."/>
            <person name="Skarshewski A."/>
            <person name="Chaumeil P.A."/>
            <person name="Hugenholtz P."/>
        </authorList>
    </citation>
    <scope>NUCLEOTIDE SEQUENCE [LARGE SCALE GENOMIC DNA]</scope>
    <source>
        <strain evidence="4">UBA8781</strain>
    </source>
</reference>
<feature type="domain" description="SH3b" evidence="3">
    <location>
        <begin position="212"/>
        <end position="278"/>
    </location>
</feature>
<feature type="compositionally biased region" description="Pro residues" evidence="1">
    <location>
        <begin position="637"/>
        <end position="649"/>
    </location>
</feature>
<feature type="chain" id="PRO_5017547541" evidence="2">
    <location>
        <begin position="23"/>
        <end position="649"/>
    </location>
</feature>
<dbReference type="InterPro" id="IPR013783">
    <property type="entry name" value="Ig-like_fold"/>
</dbReference>
<feature type="compositionally biased region" description="Low complexity" evidence="1">
    <location>
        <begin position="610"/>
        <end position="619"/>
    </location>
</feature>
<feature type="compositionally biased region" description="Low complexity" evidence="1">
    <location>
        <begin position="48"/>
        <end position="65"/>
    </location>
</feature>
<feature type="region of interest" description="Disordered" evidence="1">
    <location>
        <begin position="30"/>
        <end position="89"/>
    </location>
</feature>
<name>A0A3D1JK34_9CHLR</name>
<organism evidence="4 5">
    <name type="scientific">Anaerolinea thermolimosa</name>
    <dbReference type="NCBI Taxonomy" id="229919"/>
    <lineage>
        <taxon>Bacteria</taxon>
        <taxon>Bacillati</taxon>
        <taxon>Chloroflexota</taxon>
        <taxon>Anaerolineae</taxon>
        <taxon>Anaerolineales</taxon>
        <taxon>Anaerolineaceae</taxon>
        <taxon>Anaerolinea</taxon>
    </lineage>
</organism>
<dbReference type="PROSITE" id="PS51257">
    <property type="entry name" value="PROKAR_LIPOPROTEIN"/>
    <property type="match status" value="1"/>
</dbReference>
<accession>A0A3D1JK34</accession>
<dbReference type="EMBL" id="DPBP01000048">
    <property type="protein sequence ID" value="HCE18605.1"/>
    <property type="molecule type" value="Genomic_DNA"/>
</dbReference>
<dbReference type="InterPro" id="IPR005184">
    <property type="entry name" value="DUF306_Meta_HslJ"/>
</dbReference>
<evidence type="ECO:0000313" key="4">
    <source>
        <dbReference type="EMBL" id="HCE18605.1"/>
    </source>
</evidence>
<feature type="compositionally biased region" description="Polar residues" evidence="1">
    <location>
        <begin position="77"/>
        <end position="86"/>
    </location>
</feature>
<dbReference type="Gene3D" id="2.40.128.270">
    <property type="match status" value="1"/>
</dbReference>
<dbReference type="SMART" id="SM00287">
    <property type="entry name" value="SH3b"/>
    <property type="match status" value="2"/>
</dbReference>
<dbReference type="OrthoDB" id="8912338at2"/>
<protein>
    <submittedName>
        <fullName evidence="4">META domain-containing protein</fullName>
    </submittedName>
</protein>
<proteinExistence type="predicted"/>
<evidence type="ECO:0000256" key="2">
    <source>
        <dbReference type="SAM" id="SignalP"/>
    </source>
</evidence>
<comment type="caution">
    <text evidence="4">The sequence shown here is derived from an EMBL/GenBank/DDBJ whole genome shotgun (WGS) entry which is preliminary data.</text>
</comment>
<dbReference type="InterPro" id="IPR038670">
    <property type="entry name" value="HslJ-like_sf"/>
</dbReference>
<gene>
    <name evidence="4" type="ORF">DEQ80_12180</name>
</gene>
<evidence type="ECO:0000259" key="3">
    <source>
        <dbReference type="PROSITE" id="PS51781"/>
    </source>
</evidence>
<dbReference type="STRING" id="229919.GCA_001050195_02258"/>
<dbReference type="InterPro" id="IPR003646">
    <property type="entry name" value="SH3-like_bac-type"/>
</dbReference>
<dbReference type="RefSeq" id="WP_084001387.1">
    <property type="nucleotide sequence ID" value="NZ_DF967965.1"/>
</dbReference>
<feature type="region of interest" description="Disordered" evidence="1">
    <location>
        <begin position="604"/>
        <end position="649"/>
    </location>
</feature>
<evidence type="ECO:0000313" key="5">
    <source>
        <dbReference type="Proteomes" id="UP000264141"/>
    </source>
</evidence>
<dbReference type="Pfam" id="PF03724">
    <property type="entry name" value="META"/>
    <property type="match status" value="1"/>
</dbReference>
<keyword evidence="2" id="KW-0732">Signal</keyword>
<feature type="compositionally biased region" description="Pro residues" evidence="1">
    <location>
        <begin position="620"/>
        <end position="630"/>
    </location>
</feature>
<dbReference type="PROSITE" id="PS51781">
    <property type="entry name" value="SH3B"/>
    <property type="match status" value="1"/>
</dbReference>
<dbReference type="AlphaFoldDB" id="A0A3D1JK34"/>
<dbReference type="Gene3D" id="2.30.30.40">
    <property type="entry name" value="SH3 Domains"/>
    <property type="match status" value="1"/>
</dbReference>
<dbReference type="Gene3D" id="2.60.40.10">
    <property type="entry name" value="Immunoglobulins"/>
    <property type="match status" value="1"/>
</dbReference>
<dbReference type="Pfam" id="PF08239">
    <property type="entry name" value="SH3_3"/>
    <property type="match status" value="2"/>
</dbReference>
<sequence>MPRKIIALCGLMAFLLAACNTATPTPAQNSLPVAGSTATELPLPPAASPTATRGMPTPSATLPLTQTPPLPDSSPTATNSPSPHSASTTLGSTLWLWTETSRRDGSAQKVSDPLRYSLEFSPSGEINILADCNLFRGTYQIDPAGTLTRLEIGEGTKMACPPDSQSGDFLQQLSQVSRGFLQDGYLFLELANGATRMQLTPSLLLSYTPPPADAAHIITYRNVLVRSGPDTRFAPLGVLPAGAKVEIIGKFTPWWAVRLPGMPGGRGWVSQSTVKAENYLNVPSLPPLPEDFGRTYYLPALDEPQIILTEATLVRAAPDDPENPSQPALLAGLPGGNFFVLGRDPSAKNWLVLLPSEIAPAGMGWVLASHAHALNTDDVPVIYHPPYLKNYLPFPIAASDPVASPRATIYYRAGPGLEYEALSFALKGQILPVLGRSADGAWLQVRVGASVSPDGKAWVAAPNVYLFNAEKVPVVPTPLPAWIPSDVSASTCAIQYQSPANSKAFRPYQDFTFTIELLNNTSKTWSHDSTDLAFIAPLGGEPLHTGPDRYDLDQSVLPGGTYRFSFQASSRRTSGEVGEVWAVLRGSEVICSFTYRIYLAPTPQPPTYTPWPTQTGTIEPTPPPDVPPTPTVGTPEPTNPPEVTPTPRW</sequence>